<keyword evidence="2" id="KW-0732">Signal</keyword>
<dbReference type="EMBL" id="JADJEV010000001">
    <property type="protein sequence ID" value="MBK6971863.1"/>
    <property type="molecule type" value="Genomic_DNA"/>
</dbReference>
<organism evidence="3 4">
    <name type="scientific">Candidatus Methylophosphatis roskildensis</name>
    <dbReference type="NCBI Taxonomy" id="2899263"/>
    <lineage>
        <taxon>Bacteria</taxon>
        <taxon>Pseudomonadati</taxon>
        <taxon>Pseudomonadota</taxon>
        <taxon>Betaproteobacteria</taxon>
        <taxon>Nitrosomonadales</taxon>
        <taxon>Sterolibacteriaceae</taxon>
        <taxon>Candidatus Methylophosphatis</taxon>
    </lineage>
</organism>
<protein>
    <recommendedName>
        <fullName evidence="5">FecR protein domain-containing protein</fullName>
    </recommendedName>
</protein>
<accession>A0A9D7DW29</accession>
<feature type="region of interest" description="Disordered" evidence="1">
    <location>
        <begin position="272"/>
        <end position="300"/>
    </location>
</feature>
<evidence type="ECO:0000256" key="2">
    <source>
        <dbReference type="SAM" id="SignalP"/>
    </source>
</evidence>
<proteinExistence type="predicted"/>
<dbReference type="Proteomes" id="UP000807785">
    <property type="component" value="Unassembled WGS sequence"/>
</dbReference>
<evidence type="ECO:0000313" key="3">
    <source>
        <dbReference type="EMBL" id="MBK6971863.1"/>
    </source>
</evidence>
<feature type="chain" id="PRO_5039171691" description="FecR protein domain-containing protein" evidence="2">
    <location>
        <begin position="19"/>
        <end position="300"/>
    </location>
</feature>
<sequence>MLRFAGALLLVLSLPLDAAEIGTITLAEGSVRLLRGPSLLNASEGVRIQPGDVLETNERGISVVEFADGLLLGLGPRTRLYLPEGTRRSKSAEPGQAIILLAGWLKLESGKQAPADGYRVLTTALGVSTRDAKLLLHAADQRASLFLESGSARILEPDEAGRASGGAALGAGQFASRMRAQRTSVRARPDAGFLENMPRWFRDALPARPGRLKTNPKAPKADHDAAYDEVSDLLQLPQTWRGEMVRRFSARLRDPAFRKAVAANMNHHPEWHRILYPPRPPEAGRQKPQYRDSVNTERPQ</sequence>
<evidence type="ECO:0008006" key="5">
    <source>
        <dbReference type="Google" id="ProtNLM"/>
    </source>
</evidence>
<evidence type="ECO:0000256" key="1">
    <source>
        <dbReference type="SAM" id="MobiDB-lite"/>
    </source>
</evidence>
<dbReference type="AlphaFoldDB" id="A0A9D7DW29"/>
<name>A0A9D7DW29_9PROT</name>
<reference evidence="3" key="1">
    <citation type="submission" date="2020-10" db="EMBL/GenBank/DDBJ databases">
        <title>Connecting structure to function with the recovery of over 1000 high-quality activated sludge metagenome-assembled genomes encoding full-length rRNA genes using long-read sequencing.</title>
        <authorList>
            <person name="Singleton C.M."/>
            <person name="Petriglieri F."/>
            <person name="Kristensen J.M."/>
            <person name="Kirkegaard R.H."/>
            <person name="Michaelsen T.Y."/>
            <person name="Andersen M.H."/>
            <person name="Karst S.M."/>
            <person name="Dueholm M.S."/>
            <person name="Nielsen P.H."/>
            <person name="Albertsen M."/>
        </authorList>
    </citation>
    <scope>NUCLEOTIDE SEQUENCE</scope>
    <source>
        <strain evidence="3">Bjer_18-Q3-R1-45_BAT3C.347</strain>
    </source>
</reference>
<feature type="signal peptide" evidence="2">
    <location>
        <begin position="1"/>
        <end position="18"/>
    </location>
</feature>
<evidence type="ECO:0000313" key="4">
    <source>
        <dbReference type="Proteomes" id="UP000807785"/>
    </source>
</evidence>
<gene>
    <name evidence="3" type="ORF">IPH26_02470</name>
</gene>
<comment type="caution">
    <text evidence="3">The sequence shown here is derived from an EMBL/GenBank/DDBJ whole genome shotgun (WGS) entry which is preliminary data.</text>
</comment>